<keyword evidence="6" id="KW-1185">Reference proteome</keyword>
<evidence type="ECO:0000256" key="3">
    <source>
        <dbReference type="SAM" id="Phobius"/>
    </source>
</evidence>
<proteinExistence type="inferred from homology"/>
<protein>
    <submittedName>
        <fullName evidence="5">Sporulation protein RMD1</fullName>
    </submittedName>
</protein>
<feature type="region of interest" description="Disordered" evidence="2">
    <location>
        <begin position="1"/>
        <end position="80"/>
    </location>
</feature>
<evidence type="ECO:0000259" key="4">
    <source>
        <dbReference type="Pfam" id="PF02582"/>
    </source>
</evidence>
<evidence type="ECO:0000313" key="6">
    <source>
        <dbReference type="Proteomes" id="UP000014064"/>
    </source>
</evidence>
<feature type="domain" description="DUF155" evidence="4">
    <location>
        <begin position="204"/>
        <end position="374"/>
    </location>
</feature>
<evidence type="ECO:0000256" key="2">
    <source>
        <dbReference type="SAM" id="MobiDB-lite"/>
    </source>
</evidence>
<feature type="compositionally biased region" description="Acidic residues" evidence="2">
    <location>
        <begin position="58"/>
        <end position="78"/>
    </location>
</feature>
<keyword evidence="3" id="KW-0472">Membrane</keyword>
<reference evidence="6" key="1">
    <citation type="journal article" date="2013" name="BMC Genomics">
        <title>Genome and transcriptome sequencing of the halophilic fungus Wallemia ichthyophaga: haloadaptations present and absent.</title>
        <authorList>
            <person name="Zajc J."/>
            <person name="Liu Y."/>
            <person name="Dai W."/>
            <person name="Yang Z."/>
            <person name="Hu J."/>
            <person name="Gostincar C."/>
            <person name="Gunde-Cimerman N."/>
        </authorList>
    </citation>
    <scope>NUCLEOTIDE SEQUENCE [LARGE SCALE GENOMIC DNA]</scope>
    <source>
        <strain evidence="6">EXF-994 / CBS 113033</strain>
    </source>
</reference>
<evidence type="ECO:0000313" key="5">
    <source>
        <dbReference type="EMBL" id="EOR01380.1"/>
    </source>
</evidence>
<dbReference type="OrthoDB" id="18302at2759"/>
<evidence type="ECO:0000256" key="1">
    <source>
        <dbReference type="ARBA" id="ARBA00008306"/>
    </source>
</evidence>
<dbReference type="Pfam" id="PF02582">
    <property type="entry name" value="DUF155"/>
    <property type="match status" value="1"/>
</dbReference>
<sequence>MAPTNTRKLSLPQHFSGAKTQEARAKRTTKASQKLKVLPEEPSLKLGGAGHGERHSEDNDDDDEEDDEEEDNYDDDDLATPAPEVYQQIARIPAGAPRKDARLLTKKEKERLPRVTAYCTASSYRQPELLKHLESRRYTHATDPRVFDDVIYTPYVPHTHANASTHSHSHTDAEADLLGVPELVDRKTSRYQRFQLGAHTPDVFFFSETGVVVMWGMEEAMERRVLSMLKRFEVDKLAAEDVEMEDLNFYYADYTRIFHDVIALLRGSSFMTKLALSHALAQSVKISLFEELISATIEQTKDIPQDIAASGKIGMPRKVIMMQIGQLFILRMNINVVGSVLDSPELFWTYPDLEPLYLAFRQYLEVRQRIDLLNARVEVLQDLLRLLKESVYSRHSEGLERIVIWLIVVEIILGLATIIVDVTMS</sequence>
<dbReference type="PANTHER" id="PTHR16255">
    <property type="entry name" value="REQUIRED FOR MEIOTIC NUCLEAR DIVISION PROTEIN 1 HOMOLOG"/>
    <property type="match status" value="1"/>
</dbReference>
<organism evidence="5 6">
    <name type="scientific">Wallemia ichthyophaga (strain EXF-994 / CBS 113033)</name>
    <dbReference type="NCBI Taxonomy" id="1299270"/>
    <lineage>
        <taxon>Eukaryota</taxon>
        <taxon>Fungi</taxon>
        <taxon>Dikarya</taxon>
        <taxon>Basidiomycota</taxon>
        <taxon>Wallemiomycotina</taxon>
        <taxon>Wallemiomycetes</taxon>
        <taxon>Wallemiales</taxon>
        <taxon>Wallemiaceae</taxon>
        <taxon>Wallemia</taxon>
    </lineage>
</organism>
<dbReference type="PANTHER" id="PTHR16255:SF15">
    <property type="entry name" value="SPORULATION PROTEIN RMD1"/>
    <property type="match status" value="1"/>
</dbReference>
<dbReference type="InterPro" id="IPR003734">
    <property type="entry name" value="DUF155"/>
</dbReference>
<dbReference type="GeneID" id="20377118"/>
<dbReference type="OMA" id="SHRHGEY"/>
<dbReference type="HOGENOM" id="CLU_011220_1_0_1"/>
<keyword evidence="3" id="KW-0812">Transmembrane</keyword>
<keyword evidence="3" id="KW-1133">Transmembrane helix</keyword>
<dbReference type="KEGG" id="wic:J056_004166"/>
<name>R9AGX4_WALI9</name>
<dbReference type="InterPro" id="IPR051624">
    <property type="entry name" value="RMD1/Sad1-interacting"/>
</dbReference>
<comment type="similarity">
    <text evidence="1">Belongs to the RMD1/sif2 family.</text>
</comment>
<dbReference type="GO" id="GO:0005739">
    <property type="term" value="C:mitochondrion"/>
    <property type="evidence" value="ECO:0007669"/>
    <property type="project" value="UniProtKB-ARBA"/>
</dbReference>
<dbReference type="RefSeq" id="XP_009267642.1">
    <property type="nucleotide sequence ID" value="XM_009269367.1"/>
</dbReference>
<dbReference type="Proteomes" id="UP000014064">
    <property type="component" value="Unassembled WGS sequence"/>
</dbReference>
<dbReference type="eggNOG" id="KOG2861">
    <property type="taxonomic scope" value="Eukaryota"/>
</dbReference>
<dbReference type="AlphaFoldDB" id="R9AGX4"/>
<dbReference type="STRING" id="1299270.R9AGX4"/>
<dbReference type="EMBL" id="KE007230">
    <property type="protein sequence ID" value="EOR01380.1"/>
    <property type="molecule type" value="Genomic_DNA"/>
</dbReference>
<gene>
    <name evidence="5" type="ORF">J056_004166</name>
</gene>
<accession>R9AGX4</accession>
<feature type="transmembrane region" description="Helical" evidence="3">
    <location>
        <begin position="402"/>
        <end position="424"/>
    </location>
</feature>